<sequence length="186" mass="19936">MLTPRQCCSTTCWTRGREDLLHHAAHPPIPAATGRSGTGASSAQQAIHHQGDVSVCCGPPRYDPSTHQIFDGKLGIWPFVEHVPAQQSLVRRPAGTIMTKDVSVTKTNYRSMLIANLLPALRPRWPSATDGNPIGIQQDNAPAHIAADDAAFAEAAATSRCNVVLRNQPPNSPGLNYNDLGLFSAI</sequence>
<reference evidence="2 3" key="1">
    <citation type="submission" date="2018-09" db="EMBL/GenBank/DDBJ databases">
        <title>Genomic investigation of the strawberry pathogen Phytophthora fragariae indicates pathogenicity is determined by transcriptional variation in three key races.</title>
        <authorList>
            <person name="Adams T.M."/>
            <person name="Armitage A.D."/>
            <person name="Sobczyk M.K."/>
            <person name="Bates H.J."/>
            <person name="Dunwell J.M."/>
            <person name="Nellist C.F."/>
            <person name="Harrison R.J."/>
        </authorList>
    </citation>
    <scope>NUCLEOTIDE SEQUENCE [LARGE SCALE GENOMIC DNA]</scope>
    <source>
        <strain evidence="2 3">SCRP249</strain>
    </source>
</reference>
<name>A0A6A3NPM8_9STRA</name>
<feature type="region of interest" description="Disordered" evidence="1">
    <location>
        <begin position="26"/>
        <end position="45"/>
    </location>
</feature>
<dbReference type="PANTHER" id="PTHR47169:SF2">
    <property type="entry name" value="OS01G0541250 PROTEIN"/>
    <property type="match status" value="1"/>
</dbReference>
<accession>A0A6A3NPM8</accession>
<organism evidence="2 3">
    <name type="scientific">Phytophthora rubi</name>
    <dbReference type="NCBI Taxonomy" id="129364"/>
    <lineage>
        <taxon>Eukaryota</taxon>
        <taxon>Sar</taxon>
        <taxon>Stramenopiles</taxon>
        <taxon>Oomycota</taxon>
        <taxon>Peronosporomycetes</taxon>
        <taxon>Peronosporales</taxon>
        <taxon>Peronosporaceae</taxon>
        <taxon>Phytophthora</taxon>
    </lineage>
</organism>
<comment type="caution">
    <text evidence="2">The sequence shown here is derived from an EMBL/GenBank/DDBJ whole genome shotgun (WGS) entry which is preliminary data.</text>
</comment>
<evidence type="ECO:0000256" key="1">
    <source>
        <dbReference type="SAM" id="MobiDB-lite"/>
    </source>
</evidence>
<dbReference type="AlphaFoldDB" id="A0A6A3NPM8"/>
<proteinExistence type="predicted"/>
<dbReference type="InterPro" id="IPR036397">
    <property type="entry name" value="RNaseH_sf"/>
</dbReference>
<evidence type="ECO:0000313" key="3">
    <source>
        <dbReference type="Proteomes" id="UP000429607"/>
    </source>
</evidence>
<dbReference type="Gene3D" id="3.30.420.10">
    <property type="entry name" value="Ribonuclease H-like superfamily/Ribonuclease H"/>
    <property type="match status" value="1"/>
</dbReference>
<gene>
    <name evidence="2" type="ORF">PR001_g5983</name>
</gene>
<dbReference type="Proteomes" id="UP000429607">
    <property type="component" value="Unassembled WGS sequence"/>
</dbReference>
<protein>
    <submittedName>
        <fullName evidence="2">Uncharacterized protein</fullName>
    </submittedName>
</protein>
<dbReference type="EMBL" id="QXFV01000274">
    <property type="protein sequence ID" value="KAE9042990.1"/>
    <property type="molecule type" value="Genomic_DNA"/>
</dbReference>
<dbReference type="GO" id="GO:0003676">
    <property type="term" value="F:nucleic acid binding"/>
    <property type="evidence" value="ECO:0007669"/>
    <property type="project" value="InterPro"/>
</dbReference>
<evidence type="ECO:0000313" key="2">
    <source>
        <dbReference type="EMBL" id="KAE9042990.1"/>
    </source>
</evidence>
<dbReference type="PANTHER" id="PTHR47169">
    <property type="entry name" value="OS01G0541250 PROTEIN"/>
    <property type="match status" value="1"/>
</dbReference>